<feature type="transmembrane region" description="Helical" evidence="1">
    <location>
        <begin position="9"/>
        <end position="26"/>
    </location>
</feature>
<reference evidence="2" key="1">
    <citation type="submission" date="2019-08" db="EMBL/GenBank/DDBJ databases">
        <authorList>
            <person name="Kucharzyk K."/>
            <person name="Murdoch R.W."/>
            <person name="Higgins S."/>
            <person name="Loffler F."/>
        </authorList>
    </citation>
    <scope>NUCLEOTIDE SEQUENCE</scope>
</reference>
<name>A0A644ZKM1_9ZZZZ</name>
<gene>
    <name evidence="2" type="ORF">SDC9_85866</name>
</gene>
<proteinExistence type="predicted"/>
<keyword evidence="1" id="KW-0812">Transmembrane</keyword>
<protein>
    <submittedName>
        <fullName evidence="2">Uncharacterized protein</fullName>
    </submittedName>
</protein>
<keyword evidence="1" id="KW-0472">Membrane</keyword>
<evidence type="ECO:0000313" key="2">
    <source>
        <dbReference type="EMBL" id="MPM39233.1"/>
    </source>
</evidence>
<evidence type="ECO:0000256" key="1">
    <source>
        <dbReference type="SAM" id="Phobius"/>
    </source>
</evidence>
<organism evidence="2">
    <name type="scientific">bioreactor metagenome</name>
    <dbReference type="NCBI Taxonomy" id="1076179"/>
    <lineage>
        <taxon>unclassified sequences</taxon>
        <taxon>metagenomes</taxon>
        <taxon>ecological metagenomes</taxon>
    </lineage>
</organism>
<accession>A0A644ZKM1</accession>
<keyword evidence="1" id="KW-1133">Transmembrane helix</keyword>
<sequence length="169" mass="18832">MEGFTMDNVIILLVALGLLILAIKFVKGIVKTIISLVLILTLGVSAYNIFIAKKPITYEINRYKTDFAYVKEMKNLTSEASKAIEEIKENKNVNENVSKLMEIKEKASKVEHSEEAAFIHNRYMNGFEAVIAGAKGYEVAKGAQAQVAKLDQLSKELNVSFMDVILSKK</sequence>
<dbReference type="EMBL" id="VSSQ01008570">
    <property type="protein sequence ID" value="MPM39233.1"/>
    <property type="molecule type" value="Genomic_DNA"/>
</dbReference>
<dbReference type="AlphaFoldDB" id="A0A644ZKM1"/>
<comment type="caution">
    <text evidence="2">The sequence shown here is derived from an EMBL/GenBank/DDBJ whole genome shotgun (WGS) entry which is preliminary data.</text>
</comment>
<feature type="transmembrane region" description="Helical" evidence="1">
    <location>
        <begin position="32"/>
        <end position="52"/>
    </location>
</feature>